<dbReference type="Gene3D" id="2.60.40.10">
    <property type="entry name" value="Immunoglobulins"/>
    <property type="match status" value="2"/>
</dbReference>
<feature type="coiled-coil region" evidence="1">
    <location>
        <begin position="668"/>
        <end position="695"/>
    </location>
</feature>
<dbReference type="Pfam" id="PF13750">
    <property type="entry name" value="Big_3_3"/>
    <property type="match status" value="1"/>
</dbReference>
<gene>
    <name evidence="5" type="ORF">IE37_00741</name>
</gene>
<dbReference type="Proteomes" id="UP000245720">
    <property type="component" value="Unassembled WGS sequence"/>
</dbReference>
<comment type="caution">
    <text evidence="5">The sequence shown here is derived from an EMBL/GenBank/DDBJ whole genome shotgun (WGS) entry which is preliminary data.</text>
</comment>
<keyword evidence="2" id="KW-0472">Membrane</keyword>
<feature type="domain" description="Ig-like" evidence="4">
    <location>
        <begin position="1415"/>
        <end position="1537"/>
    </location>
</feature>
<dbReference type="InterPro" id="IPR013783">
    <property type="entry name" value="Ig-like_fold"/>
</dbReference>
<feature type="chain" id="PRO_5038640846" evidence="3">
    <location>
        <begin position="28"/>
        <end position="1894"/>
    </location>
</feature>
<evidence type="ECO:0000256" key="3">
    <source>
        <dbReference type="SAM" id="SignalP"/>
    </source>
</evidence>
<feature type="transmembrane region" description="Helical" evidence="2">
    <location>
        <begin position="1867"/>
        <end position="1886"/>
    </location>
</feature>
<dbReference type="EMBL" id="QGDI01000002">
    <property type="protein sequence ID" value="PWJ14755.1"/>
    <property type="molecule type" value="Genomic_DNA"/>
</dbReference>
<keyword evidence="2" id="KW-1133">Transmembrane helix</keyword>
<evidence type="ECO:0000313" key="5">
    <source>
        <dbReference type="EMBL" id="PWJ14755.1"/>
    </source>
</evidence>
<proteinExistence type="predicted"/>
<keyword evidence="3" id="KW-0732">Signal</keyword>
<dbReference type="OrthoDB" id="3193440at2"/>
<name>A0A315Y682_RUMFL</name>
<evidence type="ECO:0000256" key="2">
    <source>
        <dbReference type="SAM" id="Phobius"/>
    </source>
</evidence>
<dbReference type="RefSeq" id="WP_109725615.1">
    <property type="nucleotide sequence ID" value="NZ_QGDI01000002.1"/>
</dbReference>
<accession>A0A315Y682</accession>
<protein>
    <submittedName>
        <fullName evidence="5">Ig-like domain-containing protein</fullName>
    </submittedName>
</protein>
<feature type="signal peptide" evidence="3">
    <location>
        <begin position="1"/>
        <end position="27"/>
    </location>
</feature>
<evidence type="ECO:0000313" key="6">
    <source>
        <dbReference type="Proteomes" id="UP000245720"/>
    </source>
</evidence>
<reference evidence="5 6" key="1">
    <citation type="submission" date="2018-05" db="EMBL/GenBank/DDBJ databases">
        <title>The Hungate 1000. A catalogue of reference genomes from the rumen microbiome.</title>
        <authorList>
            <person name="Kelly W."/>
        </authorList>
    </citation>
    <scope>NUCLEOTIDE SEQUENCE [LARGE SCALE GENOMIC DNA]</scope>
    <source>
        <strain evidence="5 6">SAb67</strain>
    </source>
</reference>
<sequence length="1894" mass="208887">MNNGIFDFRKKIAFAAALLFVSHTLYSLPAAEAAAAVMPTADMHPTAAQEENEPDMQTEEYTVTFVNHTVSKADYAQLVYKLFGPDVRHSYEDWNATGTITAAYGAEPSNDKMAVGEYIYKRNTGKEAELGDNNIVLETYAVINGREAFENEVEFSGLVEGSYCLIGGEFYVTPKNNYVIGGDTAPQTIAVNGNINLQKKNENTDEETYTIAVSDSLGFDVAPRRFTINTGGEDISIFMNGKYYHSGSSFKWKEAGSIMLGSLSAVRMTVYCGEDSFTRSTANGWFSFSNVLANEAMGFRNNADIRVSIVPKHVNVVFNFEDDEERSGISRTFDVTGAGSDACFRVPYLEDGNYYLAEYEYGGTETVNESTMYDDIVAGNRFFSIPAKDGNNTITLTYRKFDRYGDYDYEPETDITKRSDHCYTIDSFPSSTLMTFPPEFGDSVIVYDYFGGSSADGSNYGKYLIDSNNKKFIVNTNVMNDLHFFLVKDILRKNNGVVNVLDGSICFYIDKSAPSSAAKDADTDQPIDRDKWTGKDGLRVSLDVTDTEECPLADNSGDKNRAESVREVYDKYINAPTVNKQEIRSVIVGDHRFDRPEGGWETADALSGYIENSEILTAEKKAVELLKNTDLAELGVITGEQGDSYYYYKKLLREGICDEVEKKLSPELADLDTKLKALKKEKNDFETERELELAKEAEERDAVLLEKLETTGGSIDKKITNAQKAYDAAAKEISEFKSAADSYRNAVARAESSYKSVPVLSFDEENQKFIITLNASEAYKNSIFSEEMPVFAVDNSGNEGSADERSDRIYINYDGAAPTISGSSINVSNAVERQGTDGVKEYILRDGSGISVSVTDDISGEGGDISGIGVDSVMWKLGEETHGMIFADGEYRDIVSANDINGRNLVSDISIYAKDRLGNAGELSSMDAGEKFRIIIDSAIPEANISDISDEDKRRKGDGNKVWYGAYSDVKIQLRALDPNPDVCSGLNKLIISINGRTTELRLSSSDISAEALGRGEYYISFEEDTAEDSFNAYLRSSTDESYIIPLGTGYYRLGRRDDGSYDTDSADSGGISVKFRAVDLAGLESSEHEQKVFLDLEDPTIEGVYFGDENIINNEGGVKFSVFSADETRLRIAVGGRVPLSGIKSLTVTLRNTDGSKYGEAAVEKTGTREWTAAIPVDFRGTVTVCAESNVLRNSDTIETYGIITESSGQHEMNASASVILPQTTHRDNNNRPLYSEDIDIRFAVTDGYSGLSSITVTPSVGSGDTVTINRDGSFGSGNAVWNADSTYYNLVNGMTGSMRFSGNSNGSSVVLGYSDNAGHGSDNAVEAEFSIDKTDPRVDVVFADQNNGGDQDHKNIYRSSRRAVVTVTERNFSESLVNVTVNGAERTLRWELTGGTAGTDTAQYSAPIDFEDDGVYNLVVKCTDLAGRASNEFTSETFTIDKTAPTLNVGIDKSIENDHYYHDNMTMTLRITDDNFDPSRINVSGTLNGSAEGFPKMSDWTAVGKDHVASIRFDRDGEYSLNVSGRDMAGNTLDSYSSRFCIDTTAPKIAIGEVEKANGGDEIRPRIRFNDTNLDRDSIKITLEGAKRGKNLPYDGEFVETSEGLDYVFDNFPARKNYDDIYTIKASAKDNAENQLETQVRFSVNRFGSTFEFDEDTQKLANKYISKEKDIILTEYNVDKHSDKSTVFITKDSEMIELTEGEDYSVEHVGGGNEWSEYKYTIYAKNFESDARYTVSVHSVDAAGNINISDSDKKQAELTFCVDKTKPLCIPINISDNRAYKGENYTARLSVTDNIELKGVEVFIDGNRAASRMDNDECVFDIPNSSRAQDIKIVLTDMADNEIEYTYKNVLVTTNVARLLVRKTWVKVTGAAAVLLAGAGAFLIRRRKKRLL</sequence>
<keyword evidence="2" id="KW-0812">Transmembrane</keyword>
<organism evidence="5 6">
    <name type="scientific">Ruminococcus flavefaciens</name>
    <dbReference type="NCBI Taxonomy" id="1265"/>
    <lineage>
        <taxon>Bacteria</taxon>
        <taxon>Bacillati</taxon>
        <taxon>Bacillota</taxon>
        <taxon>Clostridia</taxon>
        <taxon>Eubacteriales</taxon>
        <taxon>Oscillospiraceae</taxon>
        <taxon>Ruminococcus</taxon>
    </lineage>
</organism>
<dbReference type="InterPro" id="IPR022038">
    <property type="entry name" value="Ig-like_bact"/>
</dbReference>
<evidence type="ECO:0000259" key="4">
    <source>
        <dbReference type="Pfam" id="PF13750"/>
    </source>
</evidence>
<keyword evidence="1" id="KW-0175">Coiled coil</keyword>
<evidence type="ECO:0000256" key="1">
    <source>
        <dbReference type="SAM" id="Coils"/>
    </source>
</evidence>